<dbReference type="Pfam" id="PF00990">
    <property type="entry name" value="GGDEF"/>
    <property type="match status" value="1"/>
</dbReference>
<dbReference type="EMBL" id="CP132303">
    <property type="protein sequence ID" value="WLR99512.1"/>
    <property type="molecule type" value="Genomic_DNA"/>
</dbReference>
<dbReference type="InterPro" id="IPR029787">
    <property type="entry name" value="Nucleotide_cyclase"/>
</dbReference>
<gene>
    <name evidence="5" type="ORF">Q9313_22295</name>
</gene>
<keyword evidence="6" id="KW-1185">Reference proteome</keyword>
<evidence type="ECO:0000313" key="6">
    <source>
        <dbReference type="Proteomes" id="UP001234585"/>
    </source>
</evidence>
<geneLocation type="plasmid" evidence="5 6">
    <name>unnamed1</name>
</geneLocation>
<dbReference type="Proteomes" id="UP001234585">
    <property type="component" value="Plasmid unnamed1"/>
</dbReference>
<sequence>MAVRFIQLKLVAPILAGLTMLIAGLAAIPYYAVDTVDADARRQQEILVERNVAMWIGDVEFSLTAWTIWDEAIAKLDNSFDRAWADRNIGASLIGTSRARSMMVLDRDNAVIYARTDDTVKNLRFFARGTDAFMRDASKLVAQVRDQEQHGPKKAGIPTPIAVSHIEAIGDEAVLITASLFQPDFGTARPLMPRAPILVTAMPIGDTLQEFFGKRFLLDDPTITPLAAVTADRARAVIAVSPEGEVEALSWRPPTPAADVVHQSLPLIVTVVGVLMAGAAAFVRISQAAVRNLVGQEQQMRHAATHDFLTGLSNRSVLQGEFEALSEEGSFVVACLDLDGFKAVNDMHGHAAGDEVLKTVAARLRSGVRPCDRLFRLGGDEFAIFMPGLSVQEANLACQRLLLSLSRPMRLLDCQATIGASFGVSEVNSSGADCDAALRSADTALYQAKALGRGGVISASIQAVRRPRLIRNG</sequence>
<dbReference type="Gene3D" id="3.30.70.270">
    <property type="match status" value="1"/>
</dbReference>
<proteinExistence type="predicted"/>
<dbReference type="Pfam" id="PF05228">
    <property type="entry name" value="CHASE4"/>
    <property type="match status" value="1"/>
</dbReference>
<evidence type="ECO:0000259" key="4">
    <source>
        <dbReference type="PROSITE" id="PS50887"/>
    </source>
</evidence>
<protein>
    <recommendedName>
        <fullName evidence="1">diguanylate cyclase</fullName>
        <ecNumber evidence="1">2.7.7.65</ecNumber>
    </recommendedName>
</protein>
<organism evidence="5 6">
    <name type="scientific">Shinella sumterensis</name>
    <dbReference type="NCBI Taxonomy" id="1967501"/>
    <lineage>
        <taxon>Bacteria</taxon>
        <taxon>Pseudomonadati</taxon>
        <taxon>Pseudomonadota</taxon>
        <taxon>Alphaproteobacteria</taxon>
        <taxon>Hyphomicrobiales</taxon>
        <taxon>Rhizobiaceae</taxon>
        <taxon>Shinella</taxon>
    </lineage>
</organism>
<feature type="transmembrane region" description="Helical" evidence="3">
    <location>
        <begin position="264"/>
        <end position="283"/>
    </location>
</feature>
<dbReference type="InterPro" id="IPR000160">
    <property type="entry name" value="GGDEF_dom"/>
</dbReference>
<dbReference type="InterPro" id="IPR007892">
    <property type="entry name" value="CHASE4"/>
</dbReference>
<dbReference type="AlphaFoldDB" id="A0AA50H8T1"/>
<keyword evidence="5" id="KW-0808">Transferase</keyword>
<evidence type="ECO:0000256" key="1">
    <source>
        <dbReference type="ARBA" id="ARBA00012528"/>
    </source>
</evidence>
<evidence type="ECO:0000313" key="5">
    <source>
        <dbReference type="EMBL" id="WLR99512.1"/>
    </source>
</evidence>
<keyword evidence="5" id="KW-0614">Plasmid</keyword>
<reference evidence="5 6" key="1">
    <citation type="submission" date="2023-08" db="EMBL/GenBank/DDBJ databases">
        <title>Pathogen: clinical or host-associated sample.</title>
        <authorList>
            <person name="Hergert J."/>
            <person name="Casey R."/>
            <person name="Wagner J."/>
            <person name="Young E.L."/>
            <person name="Oakeson K.F."/>
        </authorList>
    </citation>
    <scope>NUCLEOTIDE SEQUENCE [LARGE SCALE GENOMIC DNA]</scope>
    <source>
        <strain evidence="5 6">1760953</strain>
        <plasmid evidence="5 6">unnamed1</plasmid>
    </source>
</reference>
<dbReference type="PROSITE" id="PS50887">
    <property type="entry name" value="GGDEF"/>
    <property type="match status" value="1"/>
</dbReference>
<keyword evidence="3" id="KW-1133">Transmembrane helix</keyword>
<dbReference type="CDD" id="cd01949">
    <property type="entry name" value="GGDEF"/>
    <property type="match status" value="1"/>
</dbReference>
<name>A0AA50H8T1_9HYPH</name>
<feature type="transmembrane region" description="Helical" evidence="3">
    <location>
        <begin position="12"/>
        <end position="33"/>
    </location>
</feature>
<dbReference type="PANTHER" id="PTHR45138">
    <property type="entry name" value="REGULATORY COMPONENTS OF SENSORY TRANSDUCTION SYSTEM"/>
    <property type="match status" value="1"/>
</dbReference>
<dbReference type="InterPro" id="IPR043128">
    <property type="entry name" value="Rev_trsase/Diguanyl_cyclase"/>
</dbReference>
<keyword evidence="3" id="KW-0472">Membrane</keyword>
<dbReference type="RefSeq" id="WP_306038862.1">
    <property type="nucleotide sequence ID" value="NZ_CP132303.1"/>
</dbReference>
<evidence type="ECO:0000256" key="3">
    <source>
        <dbReference type="SAM" id="Phobius"/>
    </source>
</evidence>
<dbReference type="PANTHER" id="PTHR45138:SF9">
    <property type="entry name" value="DIGUANYLATE CYCLASE DGCM-RELATED"/>
    <property type="match status" value="1"/>
</dbReference>
<dbReference type="NCBIfam" id="TIGR00254">
    <property type="entry name" value="GGDEF"/>
    <property type="match status" value="1"/>
</dbReference>
<feature type="domain" description="GGDEF" evidence="4">
    <location>
        <begin position="329"/>
        <end position="461"/>
    </location>
</feature>
<dbReference type="EC" id="2.7.7.65" evidence="1"/>
<keyword evidence="3" id="KW-0812">Transmembrane</keyword>
<accession>A0AA50H8T1</accession>
<dbReference type="SUPFAM" id="SSF55073">
    <property type="entry name" value="Nucleotide cyclase"/>
    <property type="match status" value="1"/>
</dbReference>
<keyword evidence="5" id="KW-0548">Nucleotidyltransferase</keyword>
<dbReference type="InterPro" id="IPR050469">
    <property type="entry name" value="Diguanylate_Cyclase"/>
</dbReference>
<comment type="catalytic activity">
    <reaction evidence="2">
        <text>2 GTP = 3',3'-c-di-GMP + 2 diphosphate</text>
        <dbReference type="Rhea" id="RHEA:24898"/>
        <dbReference type="ChEBI" id="CHEBI:33019"/>
        <dbReference type="ChEBI" id="CHEBI:37565"/>
        <dbReference type="ChEBI" id="CHEBI:58805"/>
        <dbReference type="EC" id="2.7.7.65"/>
    </reaction>
</comment>
<dbReference type="SMART" id="SM00267">
    <property type="entry name" value="GGDEF"/>
    <property type="match status" value="1"/>
</dbReference>
<evidence type="ECO:0000256" key="2">
    <source>
        <dbReference type="ARBA" id="ARBA00034247"/>
    </source>
</evidence>
<dbReference type="GO" id="GO:0052621">
    <property type="term" value="F:diguanylate cyclase activity"/>
    <property type="evidence" value="ECO:0007669"/>
    <property type="project" value="UniProtKB-EC"/>
</dbReference>